<dbReference type="RefSeq" id="WP_130541174.1">
    <property type="nucleotide sequence ID" value="NZ_CP042431.1"/>
</dbReference>
<dbReference type="GO" id="GO:0006508">
    <property type="term" value="P:proteolysis"/>
    <property type="evidence" value="ECO:0007669"/>
    <property type="project" value="UniProtKB-KW"/>
</dbReference>
<dbReference type="GO" id="GO:0016020">
    <property type="term" value="C:membrane"/>
    <property type="evidence" value="ECO:0007669"/>
    <property type="project" value="UniProtKB-SubCell"/>
</dbReference>
<dbReference type="Pfam" id="PF01145">
    <property type="entry name" value="Band_7"/>
    <property type="match status" value="1"/>
</dbReference>
<keyword evidence="2" id="KW-0812">Transmembrane</keyword>
<accession>A0A4Q7MPV1</accession>
<evidence type="ECO:0000259" key="3">
    <source>
        <dbReference type="Pfam" id="PF01145"/>
    </source>
</evidence>
<comment type="caution">
    <text evidence="4">The sequence shown here is derived from an EMBL/GenBank/DDBJ whole genome shotgun (WGS) entry which is preliminary data.</text>
</comment>
<gene>
    <name evidence="4" type="ORF">EV199_2598</name>
</gene>
<dbReference type="OrthoDB" id="9812991at2"/>
<dbReference type="Gene3D" id="3.30.479.30">
    <property type="entry name" value="Band 7 domain"/>
    <property type="match status" value="1"/>
</dbReference>
<feature type="domain" description="Band 7" evidence="3">
    <location>
        <begin position="60"/>
        <end position="234"/>
    </location>
</feature>
<dbReference type="Proteomes" id="UP000293874">
    <property type="component" value="Unassembled WGS sequence"/>
</dbReference>
<evidence type="ECO:0000256" key="1">
    <source>
        <dbReference type="ARBA" id="ARBA00004167"/>
    </source>
</evidence>
<sequence>MITALFVVGTLLIVFLYFRSNWATIRAGGRAMSSSKFWFGIFILIAGFIIAAVQPFVMERVDAGHVGIKVNLTGDDRGVSKFEYKTGWVIYNTWISKLYEFPTFQQHIDYPEQQVITKGGFSATIKPSFNYSLKPGDVGDMFQNLRLDIKSIEQQWLQTAIVGTVNDVANKWAVDDIFNEREKFEADIVNEANKRVAKWFTISQLRTNIIPPEALQQSIEAKTKAIQEVQVAENQRLVAIAEGDRKIAQARADSAAQVIAASGEAEAIRRKQVSLNSTYIEYLKIQKWDGQLPQVQSGNGGGIILSLDKKN</sequence>
<keyword evidence="2" id="KW-1133">Transmembrane helix</keyword>
<dbReference type="InterPro" id="IPR036013">
    <property type="entry name" value="Band_7/SPFH_dom_sf"/>
</dbReference>
<organism evidence="4 5">
    <name type="scientific">Pseudobacter ginsenosidimutans</name>
    <dbReference type="NCBI Taxonomy" id="661488"/>
    <lineage>
        <taxon>Bacteria</taxon>
        <taxon>Pseudomonadati</taxon>
        <taxon>Bacteroidota</taxon>
        <taxon>Chitinophagia</taxon>
        <taxon>Chitinophagales</taxon>
        <taxon>Chitinophagaceae</taxon>
        <taxon>Pseudobacter</taxon>
    </lineage>
</organism>
<keyword evidence="5" id="KW-1185">Reference proteome</keyword>
<evidence type="ECO:0000313" key="4">
    <source>
        <dbReference type="EMBL" id="RZS70705.1"/>
    </source>
</evidence>
<dbReference type="PANTHER" id="PTHR42911">
    <property type="entry name" value="MODULATOR OF FTSH PROTEASE HFLC"/>
    <property type="match status" value="1"/>
</dbReference>
<keyword evidence="4" id="KW-0378">Hydrolase</keyword>
<keyword evidence="4" id="KW-0645">Protease</keyword>
<evidence type="ECO:0000256" key="2">
    <source>
        <dbReference type="SAM" id="Phobius"/>
    </source>
</evidence>
<comment type="subcellular location">
    <subcellularLocation>
        <location evidence="1">Membrane</location>
        <topology evidence="1">Single-pass membrane protein</topology>
    </subcellularLocation>
</comment>
<keyword evidence="2" id="KW-0472">Membrane</keyword>
<name>A0A4Q7MPV1_9BACT</name>
<dbReference type="EMBL" id="SGXA01000002">
    <property type="protein sequence ID" value="RZS70705.1"/>
    <property type="molecule type" value="Genomic_DNA"/>
</dbReference>
<proteinExistence type="predicted"/>
<reference evidence="4 5" key="1">
    <citation type="submission" date="2019-02" db="EMBL/GenBank/DDBJ databases">
        <title>Genomic Encyclopedia of Type Strains, Phase IV (KMG-IV): sequencing the most valuable type-strain genomes for metagenomic binning, comparative biology and taxonomic classification.</title>
        <authorList>
            <person name="Goeker M."/>
        </authorList>
    </citation>
    <scope>NUCLEOTIDE SEQUENCE [LARGE SCALE GENOMIC DNA]</scope>
    <source>
        <strain evidence="4 5">DSM 18116</strain>
    </source>
</reference>
<dbReference type="AlphaFoldDB" id="A0A4Q7MPV1"/>
<dbReference type="SUPFAM" id="SSF117892">
    <property type="entry name" value="Band 7/SPFH domain"/>
    <property type="match status" value="1"/>
</dbReference>
<protein>
    <submittedName>
        <fullName evidence="4">Regulator of protease activity HflC (Stomatin/prohibitin superfamily)</fullName>
    </submittedName>
</protein>
<evidence type="ECO:0000313" key="5">
    <source>
        <dbReference type="Proteomes" id="UP000293874"/>
    </source>
</evidence>
<dbReference type="GO" id="GO:0008233">
    <property type="term" value="F:peptidase activity"/>
    <property type="evidence" value="ECO:0007669"/>
    <property type="project" value="UniProtKB-KW"/>
</dbReference>
<feature type="transmembrane region" description="Helical" evidence="2">
    <location>
        <begin position="37"/>
        <end position="57"/>
    </location>
</feature>
<dbReference type="PANTHER" id="PTHR42911:SF2">
    <property type="entry name" value="PROHIBITIN FAMILY PROTEIN"/>
    <property type="match status" value="1"/>
</dbReference>
<dbReference type="InterPro" id="IPR001107">
    <property type="entry name" value="Band_7"/>
</dbReference>